<evidence type="ECO:0000313" key="1">
    <source>
        <dbReference type="EMBL" id="WNM63676.1"/>
    </source>
</evidence>
<name>A0AA96K226_9BACT</name>
<protein>
    <submittedName>
        <fullName evidence="1">Uncharacterized protein</fullName>
    </submittedName>
</protein>
<organism evidence="1 2">
    <name type="scientific">Candidatus Nitrospira neomarina</name>
    <dbReference type="NCBI Taxonomy" id="3020899"/>
    <lineage>
        <taxon>Bacteria</taxon>
        <taxon>Pseudomonadati</taxon>
        <taxon>Nitrospirota</taxon>
        <taxon>Nitrospiria</taxon>
        <taxon>Nitrospirales</taxon>
        <taxon>Nitrospiraceae</taxon>
        <taxon>Nitrospira</taxon>
    </lineage>
</organism>
<keyword evidence="2" id="KW-1185">Reference proteome</keyword>
<dbReference type="EMBL" id="CP116968">
    <property type="protein sequence ID" value="WNM63676.1"/>
    <property type="molecule type" value="Genomic_DNA"/>
</dbReference>
<evidence type="ECO:0000313" key="2">
    <source>
        <dbReference type="Proteomes" id="UP001302494"/>
    </source>
</evidence>
<dbReference type="RefSeq" id="WP_312748362.1">
    <property type="nucleotide sequence ID" value="NZ_CP116968.1"/>
</dbReference>
<reference evidence="1 2" key="1">
    <citation type="submission" date="2023-01" db="EMBL/GenBank/DDBJ databases">
        <title>Cultivation and genomic characterization of new, ubiquitous marine nitrite-oxidizing bacteria from the Nitrospirales.</title>
        <authorList>
            <person name="Mueller A.J."/>
            <person name="Daebeler A."/>
            <person name="Herbold C.W."/>
            <person name="Kirkegaard R.H."/>
            <person name="Daims H."/>
        </authorList>
    </citation>
    <scope>NUCLEOTIDE SEQUENCE [LARGE SCALE GENOMIC DNA]</scope>
    <source>
        <strain evidence="1 2">DK</strain>
    </source>
</reference>
<proteinExistence type="predicted"/>
<dbReference type="KEGG" id="nneo:PQG83_07950"/>
<sequence length="55" mass="6551">MEQEEIRQLWADGEDWIIKRQHNQYFHRPDGKYGDWKPGLPPGVVKPDVDTLFDV</sequence>
<dbReference type="Proteomes" id="UP001302494">
    <property type="component" value="Chromosome"/>
</dbReference>
<accession>A0AA96K226</accession>
<gene>
    <name evidence="1" type="ORF">PQG83_07950</name>
</gene>
<dbReference type="AlphaFoldDB" id="A0AA96K226"/>